<dbReference type="InterPro" id="IPR027383">
    <property type="entry name" value="Znf_put"/>
</dbReference>
<dbReference type="Proteomes" id="UP000633601">
    <property type="component" value="Unassembled WGS sequence"/>
</dbReference>
<dbReference type="SUPFAM" id="SSF88946">
    <property type="entry name" value="Sigma2 domain of RNA polymerase sigma factors"/>
    <property type="match status" value="1"/>
</dbReference>
<evidence type="ECO:0000256" key="6">
    <source>
        <dbReference type="SAM" id="MobiDB-lite"/>
    </source>
</evidence>
<evidence type="ECO:0000256" key="1">
    <source>
        <dbReference type="ARBA" id="ARBA00010641"/>
    </source>
</evidence>
<dbReference type="PANTHER" id="PTHR43133:SF8">
    <property type="entry name" value="RNA POLYMERASE SIGMA FACTOR HI_1459-RELATED"/>
    <property type="match status" value="1"/>
</dbReference>
<dbReference type="InterPro" id="IPR013325">
    <property type="entry name" value="RNA_pol_sigma_r2"/>
</dbReference>
<dbReference type="PANTHER" id="PTHR43133">
    <property type="entry name" value="RNA POLYMERASE ECF-TYPE SIGMA FACTO"/>
    <property type="match status" value="1"/>
</dbReference>
<proteinExistence type="inferred from homology"/>
<keyword evidence="3" id="KW-0731">Sigma factor</keyword>
<dbReference type="InterPro" id="IPR041916">
    <property type="entry name" value="Anti_sigma_zinc_sf"/>
</dbReference>
<evidence type="ECO:0000313" key="10">
    <source>
        <dbReference type="Proteomes" id="UP000633601"/>
    </source>
</evidence>
<dbReference type="EMBL" id="JACSQE010000003">
    <property type="protein sequence ID" value="MBD7998019.1"/>
    <property type="molecule type" value="Genomic_DNA"/>
</dbReference>
<dbReference type="InterPro" id="IPR014284">
    <property type="entry name" value="RNA_pol_sigma-70_dom"/>
</dbReference>
<evidence type="ECO:0000256" key="4">
    <source>
        <dbReference type="ARBA" id="ARBA00023125"/>
    </source>
</evidence>
<protein>
    <submittedName>
        <fullName evidence="9">Sigma-70 family RNA polymerase sigma factor</fullName>
    </submittedName>
</protein>
<feature type="compositionally biased region" description="Low complexity" evidence="6">
    <location>
        <begin position="411"/>
        <end position="440"/>
    </location>
</feature>
<reference evidence="9 10" key="1">
    <citation type="submission" date="2020-08" db="EMBL/GenBank/DDBJ databases">
        <title>A Genomic Blueprint of the Chicken Gut Microbiome.</title>
        <authorList>
            <person name="Gilroy R."/>
            <person name="Ravi A."/>
            <person name="Getino M."/>
            <person name="Pursley I."/>
            <person name="Horton D.L."/>
            <person name="Alikhan N.-F."/>
            <person name="Baker D."/>
            <person name="Gharbi K."/>
            <person name="Hall N."/>
            <person name="Watson M."/>
            <person name="Adriaenssens E.M."/>
            <person name="Foster-Nyarko E."/>
            <person name="Jarju S."/>
            <person name="Secka A."/>
            <person name="Antonio M."/>
            <person name="Oren A."/>
            <person name="Chaudhuri R."/>
            <person name="La Ragione R.M."/>
            <person name="Hildebrand F."/>
            <person name="Pallen M.J."/>
        </authorList>
    </citation>
    <scope>NUCLEOTIDE SEQUENCE [LARGE SCALE GENOMIC DNA]</scope>
    <source>
        <strain evidence="9 10">Sa2CUA8</strain>
    </source>
</reference>
<name>A0ABR8UZP8_9CELL</name>
<accession>A0ABR8UZP8</accession>
<comment type="similarity">
    <text evidence="1">Belongs to the sigma-70 factor family. ECF subfamily.</text>
</comment>
<dbReference type="Gene3D" id="1.10.10.1320">
    <property type="entry name" value="Anti-sigma factor, zinc-finger domain"/>
    <property type="match status" value="1"/>
</dbReference>
<feature type="domain" description="Putative zinc-finger" evidence="8">
    <location>
        <begin position="201"/>
        <end position="235"/>
    </location>
</feature>
<dbReference type="InterPro" id="IPR039425">
    <property type="entry name" value="RNA_pol_sigma-70-like"/>
</dbReference>
<keyword evidence="10" id="KW-1185">Reference proteome</keyword>
<keyword evidence="5" id="KW-0804">Transcription</keyword>
<dbReference type="NCBIfam" id="TIGR02937">
    <property type="entry name" value="sigma70-ECF"/>
    <property type="match status" value="1"/>
</dbReference>
<feature type="domain" description="RNA polymerase sigma-70 region 2" evidence="7">
    <location>
        <begin position="33"/>
        <end position="96"/>
    </location>
</feature>
<dbReference type="SUPFAM" id="SSF88659">
    <property type="entry name" value="Sigma3 and sigma4 domains of RNA polymerase sigma factors"/>
    <property type="match status" value="1"/>
</dbReference>
<keyword evidence="2" id="KW-0805">Transcription regulation</keyword>
<dbReference type="InterPro" id="IPR007627">
    <property type="entry name" value="RNA_pol_sigma70_r2"/>
</dbReference>
<evidence type="ECO:0000259" key="8">
    <source>
        <dbReference type="Pfam" id="PF13490"/>
    </source>
</evidence>
<dbReference type="Gene3D" id="1.10.1740.10">
    <property type="match status" value="1"/>
</dbReference>
<organism evidence="9 10">
    <name type="scientific">Oerskovia gallyi</name>
    <dbReference type="NCBI Taxonomy" id="2762226"/>
    <lineage>
        <taxon>Bacteria</taxon>
        <taxon>Bacillati</taxon>
        <taxon>Actinomycetota</taxon>
        <taxon>Actinomycetes</taxon>
        <taxon>Micrococcales</taxon>
        <taxon>Cellulomonadaceae</taxon>
        <taxon>Oerskovia</taxon>
    </lineage>
</organism>
<evidence type="ECO:0000256" key="3">
    <source>
        <dbReference type="ARBA" id="ARBA00023082"/>
    </source>
</evidence>
<dbReference type="Pfam" id="PF13490">
    <property type="entry name" value="zf-HC2"/>
    <property type="match status" value="1"/>
</dbReference>
<evidence type="ECO:0000313" key="9">
    <source>
        <dbReference type="EMBL" id="MBD7998019.1"/>
    </source>
</evidence>
<gene>
    <name evidence="9" type="ORF">H9640_05600</name>
</gene>
<dbReference type="RefSeq" id="WP_191789703.1">
    <property type="nucleotide sequence ID" value="NZ_JACSQE010000003.1"/>
</dbReference>
<feature type="region of interest" description="Disordered" evidence="6">
    <location>
        <begin position="411"/>
        <end position="518"/>
    </location>
</feature>
<evidence type="ECO:0000256" key="5">
    <source>
        <dbReference type="ARBA" id="ARBA00023163"/>
    </source>
</evidence>
<dbReference type="InterPro" id="IPR013324">
    <property type="entry name" value="RNA_pol_sigma_r3/r4-like"/>
</dbReference>
<dbReference type="Pfam" id="PF04542">
    <property type="entry name" value="Sigma70_r2"/>
    <property type="match status" value="1"/>
</dbReference>
<keyword evidence="4" id="KW-0238">DNA-binding</keyword>
<comment type="caution">
    <text evidence="9">The sequence shown here is derived from an EMBL/GenBank/DDBJ whole genome shotgun (WGS) entry which is preliminary data.</text>
</comment>
<feature type="compositionally biased region" description="Low complexity" evidence="6">
    <location>
        <begin position="463"/>
        <end position="478"/>
    </location>
</feature>
<evidence type="ECO:0000256" key="2">
    <source>
        <dbReference type="ARBA" id="ARBA00023015"/>
    </source>
</evidence>
<dbReference type="InterPro" id="IPR036388">
    <property type="entry name" value="WH-like_DNA-bd_sf"/>
</dbReference>
<dbReference type="Gene3D" id="1.10.10.10">
    <property type="entry name" value="Winged helix-like DNA-binding domain superfamily/Winged helix DNA-binding domain"/>
    <property type="match status" value="1"/>
</dbReference>
<evidence type="ECO:0000259" key="7">
    <source>
        <dbReference type="Pfam" id="PF04542"/>
    </source>
</evidence>
<feature type="compositionally biased region" description="Pro residues" evidence="6">
    <location>
        <begin position="494"/>
        <end position="518"/>
    </location>
</feature>
<sequence length="1339" mass="133278">MTQVDTSRDDAPTSDAELITAVRAGDYAAFGALYERHAAAARTVARQYVRSGSDADDMVSEAFAKVLGILQSGGGPDVTFRAYLFTVVRRLSYDLSNAGRRTQPTDDIETFESAFGPMASTEDPTLLGFERSVVTKAYQGLPERWQAVLWYTEVEEMNPAQIAPLLGLTANGVSALAYRAREGLRQAYLQQHLTGASSAGCENVNPLLGSYVRGGLAKRETAKVDAHLEECGECRALVLELGDVSHGMRAVIAPLVFGAAGLGLVGTALPLTGGAAVGAGAAGATGAAGGGASGGAGSGAAGASGSGAAGSGAAAGSSGAAAGTGAVGGGAAGTGAMGGAAAAGAAATSGGLGAAAAVGASAAVGTGAAAAAGATGLAAFIAASPLIAAAVGVVAVAAVGAGVVAVSGGFSSDPPPSAGASPDPSQSPSGSPSDSPTGTPKSEALPAPGTDPTSPANTAPLDSAPAEASNPAEPASNGSGSGAAGSGETATTPLTPPSVPLTPVDPFPGAPDPVLPVTPAPPASLDLAFSPLTLAARAPQDLALTASNSGGTSAEEVVVDVLLPPNVSVVTSAVTAGRGVVPAIRLAALPCGPATAQDGGSSLVTCSVGVLAPGEKKDLVITVQASRGGSYTFGGAVHGKGLSPVKTTYAPAPVPSYGAEIDLTTPVVGDLLNPGATAVRLTAHNSGDVDAQGVRFSLGNLPDGVTAKPLTGGWACTPSGGSLTCANDAAALHAPDANQNGGPPVSLDVQLLAGDGVKQSTTGLTFSATTSSAGRTLKDSASADLTVGEPWAGAAGTAPGGGTIVPSCTDGTARIAVDATNTTAYDDLHVTLGAGAVSSEAVPLRRGASTVLTVSHDLRVPAQGAPATLNLETTVDGQTFRTTVDAGSVGPKDCFVPQWLASGDVTTRTVNEAGTIGLEADVTNRTGRPLTVQVDGMTPVGQEASRGAVTIAPQTTVAFARATGVKDLPAGVLTVRQHLSAPDEQGDPGEYDSQLTAGYAAARIAPASPKPTVGQCTYDPAALTSSAPVTLVFDNTASTLAVSFTVAGRDDLAREVAAGASAKVTASVGYQGATFAVSADGRQVATHALPATSCYVPNWSAQQSARSEVVDQAIRIVGTYTNTSPGPVQVGMKTSYGEAKKVEVPAGATKEFVVPVAGTRLPPGAVEFQQSLTADGVVRSSTVTARYEAARYEIYAPTVGAPILGVCFFEDNEQQSYRPVTFVYDNMASTAAVTFHVEVNGVLAPETKRVVQDQKRVQLKVPNVPEAGATYRVVADSGQSWTFEVAGQTCLPTWHWTEAYRVGDRVAYEGRNYTATQRSVSVAPSSLLGPFFWRDESRG</sequence>